<accession>A0A518GDA1</accession>
<keyword evidence="2" id="KW-0378">Hydrolase</keyword>
<proteinExistence type="predicted"/>
<dbReference type="KEGG" id="ahel:Q31a_49430"/>
<organism evidence="2 3">
    <name type="scientific">Aureliella helgolandensis</name>
    <dbReference type="NCBI Taxonomy" id="2527968"/>
    <lineage>
        <taxon>Bacteria</taxon>
        <taxon>Pseudomonadati</taxon>
        <taxon>Planctomycetota</taxon>
        <taxon>Planctomycetia</taxon>
        <taxon>Pirellulales</taxon>
        <taxon>Pirellulaceae</taxon>
        <taxon>Aureliella</taxon>
    </lineage>
</organism>
<keyword evidence="3" id="KW-1185">Reference proteome</keyword>
<dbReference type="CDD" id="cd08582">
    <property type="entry name" value="GDPD_like_2"/>
    <property type="match status" value="1"/>
</dbReference>
<dbReference type="GO" id="GO:0008889">
    <property type="term" value="F:glycerophosphodiester phosphodiesterase activity"/>
    <property type="evidence" value="ECO:0007669"/>
    <property type="project" value="UniProtKB-EC"/>
</dbReference>
<dbReference type="PROSITE" id="PS51704">
    <property type="entry name" value="GP_PDE"/>
    <property type="match status" value="1"/>
</dbReference>
<dbReference type="EC" id="3.1.4.46" evidence="2"/>
<evidence type="ECO:0000313" key="3">
    <source>
        <dbReference type="Proteomes" id="UP000318017"/>
    </source>
</evidence>
<dbReference type="GO" id="GO:0006629">
    <property type="term" value="P:lipid metabolic process"/>
    <property type="evidence" value="ECO:0007669"/>
    <property type="project" value="InterPro"/>
</dbReference>
<dbReference type="SUPFAM" id="SSF51695">
    <property type="entry name" value="PLC-like phosphodiesterases"/>
    <property type="match status" value="1"/>
</dbReference>
<dbReference type="Pfam" id="PF03009">
    <property type="entry name" value="GDPD"/>
    <property type="match status" value="1"/>
</dbReference>
<feature type="domain" description="GP-PDE" evidence="1">
    <location>
        <begin position="1"/>
        <end position="246"/>
    </location>
</feature>
<dbReference type="Proteomes" id="UP000318017">
    <property type="component" value="Chromosome"/>
</dbReference>
<dbReference type="InterPro" id="IPR030395">
    <property type="entry name" value="GP_PDE_dom"/>
</dbReference>
<protein>
    <submittedName>
        <fullName evidence="2">Putative glycerophosphoryl diester phosphodiesterase 1</fullName>
        <ecNumber evidence="2">3.1.4.46</ecNumber>
    </submittedName>
</protein>
<reference evidence="2 3" key="1">
    <citation type="submission" date="2019-02" db="EMBL/GenBank/DDBJ databases">
        <title>Deep-cultivation of Planctomycetes and their phenomic and genomic characterization uncovers novel biology.</title>
        <authorList>
            <person name="Wiegand S."/>
            <person name="Jogler M."/>
            <person name="Boedeker C."/>
            <person name="Pinto D."/>
            <person name="Vollmers J."/>
            <person name="Rivas-Marin E."/>
            <person name="Kohn T."/>
            <person name="Peeters S.H."/>
            <person name="Heuer A."/>
            <person name="Rast P."/>
            <person name="Oberbeckmann S."/>
            <person name="Bunk B."/>
            <person name="Jeske O."/>
            <person name="Meyerdierks A."/>
            <person name="Storesund J.E."/>
            <person name="Kallscheuer N."/>
            <person name="Luecker S."/>
            <person name="Lage O.M."/>
            <person name="Pohl T."/>
            <person name="Merkel B.J."/>
            <person name="Hornburger P."/>
            <person name="Mueller R.-W."/>
            <person name="Bruemmer F."/>
            <person name="Labrenz M."/>
            <person name="Spormann A.M."/>
            <person name="Op den Camp H."/>
            <person name="Overmann J."/>
            <person name="Amann R."/>
            <person name="Jetten M.S.M."/>
            <person name="Mascher T."/>
            <person name="Medema M.H."/>
            <person name="Devos D.P."/>
            <person name="Kaster A.-K."/>
            <person name="Ovreas L."/>
            <person name="Rohde M."/>
            <person name="Galperin M.Y."/>
            <person name="Jogler C."/>
        </authorList>
    </citation>
    <scope>NUCLEOTIDE SEQUENCE [LARGE SCALE GENOMIC DNA]</scope>
    <source>
        <strain evidence="2 3">Q31a</strain>
    </source>
</reference>
<evidence type="ECO:0000259" key="1">
    <source>
        <dbReference type="PROSITE" id="PS51704"/>
    </source>
</evidence>
<evidence type="ECO:0000313" key="2">
    <source>
        <dbReference type="EMBL" id="QDV26569.1"/>
    </source>
</evidence>
<dbReference type="PANTHER" id="PTHR46211:SF1">
    <property type="entry name" value="GLYCEROPHOSPHODIESTER PHOSPHODIESTERASE, CYTOPLASMIC"/>
    <property type="match status" value="1"/>
</dbReference>
<name>A0A518GDA1_9BACT</name>
<dbReference type="InterPro" id="IPR017946">
    <property type="entry name" value="PLC-like_Pdiesterase_TIM-brl"/>
</dbReference>
<dbReference type="EMBL" id="CP036298">
    <property type="protein sequence ID" value="QDV26569.1"/>
    <property type="molecule type" value="Genomic_DNA"/>
</dbReference>
<sequence>MIVGHRGASYDAPENTIAAFQEAWKQHADGVEGDFYLTTDQEIVCIHDKDTLRTGGKKLSVAGSTLAKLRSLEYGSWKNAKFAGEPLPTFQEVWKSIPADKWFIIELKVGPEIVPVLKQQIDALAIPHERLLVIAFNTDTVAKTKQLLPDVRTHWLTGYKADADTGEFTPTAAQIAKTLQACHADGLGTQGNRDVVNAAFIDQLKRAGMREFHVWTIDAPEDAKYFQKLGAVGITTNRPAFIRESLGLE</sequence>
<dbReference type="PANTHER" id="PTHR46211">
    <property type="entry name" value="GLYCEROPHOSPHORYL DIESTER PHOSPHODIESTERASE"/>
    <property type="match status" value="1"/>
</dbReference>
<gene>
    <name evidence="2" type="primary">glpQ1_3</name>
    <name evidence="2" type="ORF">Q31a_49430</name>
</gene>
<dbReference type="AlphaFoldDB" id="A0A518GDA1"/>
<dbReference type="Gene3D" id="3.20.20.190">
    <property type="entry name" value="Phosphatidylinositol (PI) phosphodiesterase"/>
    <property type="match status" value="1"/>
</dbReference>